<dbReference type="InterPro" id="IPR005693">
    <property type="entry name" value="Mce"/>
</dbReference>
<dbReference type="Proteomes" id="UP001597063">
    <property type="component" value="Unassembled WGS sequence"/>
</dbReference>
<dbReference type="EMBL" id="JBHTGP010000003">
    <property type="protein sequence ID" value="MFD0684252.1"/>
    <property type="molecule type" value="Genomic_DNA"/>
</dbReference>
<reference evidence="6" key="1">
    <citation type="journal article" date="2019" name="Int. J. Syst. Evol. Microbiol.">
        <title>The Global Catalogue of Microorganisms (GCM) 10K type strain sequencing project: providing services to taxonomists for standard genome sequencing and annotation.</title>
        <authorList>
            <consortium name="The Broad Institute Genomics Platform"/>
            <consortium name="The Broad Institute Genome Sequencing Center for Infectious Disease"/>
            <person name="Wu L."/>
            <person name="Ma J."/>
        </authorList>
    </citation>
    <scope>NUCLEOTIDE SEQUENCE [LARGE SCALE GENOMIC DNA]</scope>
    <source>
        <strain evidence="6">JCM 9371</strain>
    </source>
</reference>
<dbReference type="NCBIfam" id="TIGR00996">
    <property type="entry name" value="Mtu_fam_mce"/>
    <property type="match status" value="1"/>
</dbReference>
<dbReference type="InterPro" id="IPR024516">
    <property type="entry name" value="Mce_C"/>
</dbReference>
<dbReference type="Pfam" id="PF11887">
    <property type="entry name" value="Mce4_CUP1"/>
    <property type="match status" value="1"/>
</dbReference>
<keyword evidence="6" id="KW-1185">Reference proteome</keyword>
<keyword evidence="2" id="KW-0472">Membrane</keyword>
<dbReference type="PANTHER" id="PTHR33371">
    <property type="entry name" value="INTERMEMBRANE PHOSPHOLIPID TRANSPORT SYSTEM BINDING PROTEIN MLAD-RELATED"/>
    <property type="match status" value="1"/>
</dbReference>
<organism evidence="5 6">
    <name type="scientific">Actinomadura fibrosa</name>
    <dbReference type="NCBI Taxonomy" id="111802"/>
    <lineage>
        <taxon>Bacteria</taxon>
        <taxon>Bacillati</taxon>
        <taxon>Actinomycetota</taxon>
        <taxon>Actinomycetes</taxon>
        <taxon>Streptosporangiales</taxon>
        <taxon>Thermomonosporaceae</taxon>
        <taxon>Actinomadura</taxon>
    </lineage>
</organism>
<evidence type="ECO:0000313" key="6">
    <source>
        <dbReference type="Proteomes" id="UP001597063"/>
    </source>
</evidence>
<accession>A0ABW2XE13</accession>
<dbReference type="InterPro" id="IPR003399">
    <property type="entry name" value="Mce/MlaD"/>
</dbReference>
<sequence length="428" mass="43615">MLTVGTRIKNLVFLIIGALAMGYVGLNYADLGDRIGFRDYYVVQVSLAEAGGLATNADVTYRGTSVGRVGALHLTDTGVLADLRIKKAAPRVPRNTLAVVANRSAIGEQYLDLRPITNGGPYLAAGSVIPRTATTTPAPVTDLLTSLNGLAESVPTDSLRTVVTELGQAFAGQGPNLQTLLDEGGAFTRAADENAEPTTALISDGETVLRTQNEEAGALRSFGRNARLLSGQLRASDPAFRRLVSTAPGAAEELQALVRDLDPSLSVLVANLTTTSDLLAPRSAGLEQLLAKLPAAVAAGMSVVRDDRLTYGMVTTFFNPLPCTAGYGGTRYRDGLDTSPGPALNTSAHCASPASSGINVRGSANAPRGPVPTPARPGSVLGSGTDGGTGSARSVAGDAALPGALALPALPAEGPSGMAALLGVQGGH</sequence>
<comment type="caution">
    <text evidence="5">The sequence shown here is derived from an EMBL/GenBank/DDBJ whole genome shotgun (WGS) entry which is preliminary data.</text>
</comment>
<evidence type="ECO:0000256" key="1">
    <source>
        <dbReference type="SAM" id="MobiDB-lite"/>
    </source>
</evidence>
<name>A0ABW2XE13_9ACTN</name>
<dbReference type="RefSeq" id="WP_131759291.1">
    <property type="nucleotide sequence ID" value="NZ_CAACUY010000073.1"/>
</dbReference>
<evidence type="ECO:0000313" key="5">
    <source>
        <dbReference type="EMBL" id="MFD0684252.1"/>
    </source>
</evidence>
<keyword evidence="2" id="KW-1133">Transmembrane helix</keyword>
<evidence type="ECO:0000259" key="4">
    <source>
        <dbReference type="Pfam" id="PF11887"/>
    </source>
</evidence>
<protein>
    <submittedName>
        <fullName evidence="5">MCE family protein</fullName>
    </submittedName>
</protein>
<dbReference type="PANTHER" id="PTHR33371:SF16">
    <property type="entry name" value="MCE-FAMILY PROTEIN MCE3F"/>
    <property type="match status" value="1"/>
</dbReference>
<dbReference type="Pfam" id="PF02470">
    <property type="entry name" value="MlaD"/>
    <property type="match status" value="1"/>
</dbReference>
<evidence type="ECO:0000256" key="2">
    <source>
        <dbReference type="SAM" id="Phobius"/>
    </source>
</evidence>
<dbReference type="InterPro" id="IPR052336">
    <property type="entry name" value="MlaD_Phospholipid_Transporter"/>
</dbReference>
<feature type="region of interest" description="Disordered" evidence="1">
    <location>
        <begin position="354"/>
        <end position="395"/>
    </location>
</feature>
<evidence type="ECO:0000259" key="3">
    <source>
        <dbReference type="Pfam" id="PF02470"/>
    </source>
</evidence>
<feature type="domain" description="Mce/MlaD" evidence="3">
    <location>
        <begin position="40"/>
        <end position="115"/>
    </location>
</feature>
<keyword evidence="2" id="KW-0812">Transmembrane</keyword>
<gene>
    <name evidence="5" type="ORF">ACFQZM_07080</name>
</gene>
<feature type="domain" description="Mammalian cell entry C-terminal" evidence="4">
    <location>
        <begin position="123"/>
        <end position="300"/>
    </location>
</feature>
<feature type="transmembrane region" description="Helical" evidence="2">
    <location>
        <begin position="12"/>
        <end position="29"/>
    </location>
</feature>
<proteinExistence type="predicted"/>